<comment type="caution">
    <text evidence="2">The sequence shown here is derived from an EMBL/GenBank/DDBJ whole genome shotgun (WGS) entry which is preliminary data.</text>
</comment>
<accession>A0A327NZY6</accession>
<feature type="signal peptide" evidence="1">
    <location>
        <begin position="1"/>
        <end position="20"/>
    </location>
</feature>
<evidence type="ECO:0000256" key="1">
    <source>
        <dbReference type="SAM" id="SignalP"/>
    </source>
</evidence>
<evidence type="ECO:0000313" key="3">
    <source>
        <dbReference type="Proteomes" id="UP000249610"/>
    </source>
</evidence>
<evidence type="ECO:0000313" key="2">
    <source>
        <dbReference type="EMBL" id="RAI84717.1"/>
    </source>
</evidence>
<proteinExistence type="predicted"/>
<dbReference type="AlphaFoldDB" id="A0A327NZY6"/>
<dbReference type="Proteomes" id="UP000249610">
    <property type="component" value="Unassembled WGS sequence"/>
</dbReference>
<reference evidence="2 3" key="1">
    <citation type="submission" date="2018-06" db="EMBL/GenBank/DDBJ databases">
        <title>Genomic Encyclopedia of Archaeal and Bacterial Type Strains, Phase II (KMG-II): from individual species to whole genera.</title>
        <authorList>
            <person name="Goeker M."/>
        </authorList>
    </citation>
    <scope>NUCLEOTIDE SEQUENCE [LARGE SCALE GENOMIC DNA]</scope>
    <source>
        <strain evidence="2 3">DSM 23446</strain>
    </source>
</reference>
<name>A0A327NZY6_9BACT</name>
<dbReference type="RefSeq" id="WP_146613767.1">
    <property type="nucleotide sequence ID" value="NZ_QLLK01000016.1"/>
</dbReference>
<feature type="chain" id="PRO_5016311645" evidence="1">
    <location>
        <begin position="21"/>
        <end position="198"/>
    </location>
</feature>
<keyword evidence="1" id="KW-0732">Signal</keyword>
<gene>
    <name evidence="2" type="ORF">LV83_03974</name>
</gene>
<sequence>MYKILITLLLYMQMIQLVSAQGSTTESISSEEVTGIELIDSLFIFSDSVNLNQTKTSGAILSRVINKAQRYAYDLSELNIKLAEAMDTTDMSERLAIINIVAKRVKTKTESDSGYLNHRYLIGMENLVSTVVDENTAIQKKIQERVDLLSTVGDKLNSMKSDSLFAMTLRDTTLVPAINTELNMLKKAMKTIDFVYLE</sequence>
<keyword evidence="3" id="KW-1185">Reference proteome</keyword>
<organism evidence="2 3">
    <name type="scientific">Algoriphagus yeomjeoni</name>
    <dbReference type="NCBI Taxonomy" id="291403"/>
    <lineage>
        <taxon>Bacteria</taxon>
        <taxon>Pseudomonadati</taxon>
        <taxon>Bacteroidota</taxon>
        <taxon>Cytophagia</taxon>
        <taxon>Cytophagales</taxon>
        <taxon>Cyclobacteriaceae</taxon>
        <taxon>Algoriphagus</taxon>
    </lineage>
</organism>
<dbReference type="EMBL" id="QLLK01000016">
    <property type="protein sequence ID" value="RAI84717.1"/>
    <property type="molecule type" value="Genomic_DNA"/>
</dbReference>
<protein>
    <submittedName>
        <fullName evidence="2">Uncharacterized protein</fullName>
    </submittedName>
</protein>